<organism evidence="1 2">
    <name type="scientific">Streptococcus mitis</name>
    <dbReference type="NCBI Taxonomy" id="28037"/>
    <lineage>
        <taxon>Bacteria</taxon>
        <taxon>Bacillati</taxon>
        <taxon>Bacillota</taxon>
        <taxon>Bacilli</taxon>
        <taxon>Lactobacillales</taxon>
        <taxon>Streptococcaceae</taxon>
        <taxon>Streptococcus</taxon>
        <taxon>Streptococcus mitis group</taxon>
    </lineage>
</organism>
<reference evidence="1 2" key="1">
    <citation type="journal article" date="2016" name="Eur. J. Clin. Microbiol. Infect. Dis.">
        <title>Whole genome sequencing as a tool for phylogenetic analysis of clinical strains of Mitis group streptococci.</title>
        <authorList>
            <person name="Rasmussen L.H."/>
            <person name="Dargis R."/>
            <person name="Hojholt K."/>
            <person name="Christensen J.J."/>
            <person name="Skovgaard O."/>
            <person name="Justesen U.S."/>
            <person name="Rosenvinge F.S."/>
            <person name="Moser C."/>
            <person name="Lukjancenko O."/>
            <person name="Rasmussen S."/>
            <person name="Nielsen X.C."/>
        </authorList>
    </citation>
    <scope>NUCLEOTIDE SEQUENCE [LARGE SCALE GENOMIC DNA]</scope>
    <source>
        <strain evidence="1 2">RH_17024_08</strain>
    </source>
</reference>
<evidence type="ECO:0000313" key="2">
    <source>
        <dbReference type="Proteomes" id="UP000193102"/>
    </source>
</evidence>
<name>A0A1X1KFP8_STRMT</name>
<accession>A0A1X1KFP8</accession>
<protein>
    <submittedName>
        <fullName evidence="1">Uncharacterized protein</fullName>
    </submittedName>
</protein>
<sequence length="61" mass="7188">MVLKTPITVSSWLIFRIFKSLLQVLEILKKSTKRAAKSDFFRRFNCCEPCLDNISDKTYDK</sequence>
<proteinExistence type="predicted"/>
<comment type="caution">
    <text evidence="1">The sequence shown here is derived from an EMBL/GenBank/DDBJ whole genome shotgun (WGS) entry which is preliminary data.</text>
</comment>
<dbReference type="EMBL" id="NCVI01000020">
    <property type="protein sequence ID" value="ORO98245.1"/>
    <property type="molecule type" value="Genomic_DNA"/>
</dbReference>
<dbReference type="AlphaFoldDB" id="A0A1X1KFP8"/>
<gene>
    <name evidence="1" type="ORF">B7697_05860</name>
</gene>
<dbReference type="Proteomes" id="UP000193102">
    <property type="component" value="Unassembled WGS sequence"/>
</dbReference>
<evidence type="ECO:0000313" key="1">
    <source>
        <dbReference type="EMBL" id="ORO98245.1"/>
    </source>
</evidence>